<accession>A0A378PDW3</accession>
<dbReference type="InterPro" id="IPR036614">
    <property type="entry name" value="RusA-like_sf"/>
</dbReference>
<dbReference type="AlphaFoldDB" id="A0A378PDW3"/>
<evidence type="ECO:0000313" key="5">
    <source>
        <dbReference type="Proteomes" id="UP000578252"/>
    </source>
</evidence>
<dbReference type="EMBL" id="JABCUV010000001">
    <property type="protein sequence ID" value="NMW92346.1"/>
    <property type="molecule type" value="Genomic_DNA"/>
</dbReference>
<dbReference type="Proteomes" id="UP000575397">
    <property type="component" value="Unassembled WGS sequence"/>
</dbReference>
<evidence type="ECO:0000313" key="1">
    <source>
        <dbReference type="EMBL" id="NMW64609.1"/>
    </source>
</evidence>
<reference evidence="4 5" key="1">
    <citation type="submission" date="2020-04" db="EMBL/GenBank/DDBJ databases">
        <title>Antimicrobial susceptibility and clonality of vaginal-derived multi-drug resistant Mobiluncus isolates in China.</title>
        <authorList>
            <person name="Zhang X."/>
        </authorList>
    </citation>
    <scope>NUCLEOTIDE SEQUENCE [LARGE SCALE GENOMIC DNA]</scope>
    <source>
        <strain evidence="3 4">12</strain>
        <strain evidence="1 5">13</strain>
        <strain evidence="2 6">7</strain>
    </source>
</reference>
<sequence length="131" mass="15009">MTCLNFRMNLERQVIMTENGRASRKAIARIRRDLRARTVMYARSAGLVKGLSRVRVFVRFHWHDPNRRRDVGNWMPTAKPIVDGLVDYGLVPDDSNKFLEGPFLLAGKETAPNLVTWVDVIVEDLDEQEAA</sequence>
<name>A0A378PDW3_9ACTO</name>
<dbReference type="EMBL" id="JABCUR010000002">
    <property type="protein sequence ID" value="NMW64609.1"/>
    <property type="molecule type" value="Genomic_DNA"/>
</dbReference>
<dbReference type="Proteomes" id="UP000578252">
    <property type="component" value="Unassembled WGS sequence"/>
</dbReference>
<dbReference type="EMBL" id="JABCUS010000004">
    <property type="protein sequence ID" value="NMX02831.1"/>
    <property type="molecule type" value="Genomic_DNA"/>
</dbReference>
<proteinExistence type="predicted"/>
<dbReference type="GO" id="GO:0000287">
    <property type="term" value="F:magnesium ion binding"/>
    <property type="evidence" value="ECO:0007669"/>
    <property type="project" value="InterPro"/>
</dbReference>
<dbReference type="SUPFAM" id="SSF103084">
    <property type="entry name" value="Holliday junction resolvase RusA"/>
    <property type="match status" value="1"/>
</dbReference>
<comment type="caution">
    <text evidence="1">The sequence shown here is derived from an EMBL/GenBank/DDBJ whole genome shotgun (WGS) entry which is preliminary data.</text>
</comment>
<evidence type="ECO:0008006" key="7">
    <source>
        <dbReference type="Google" id="ProtNLM"/>
    </source>
</evidence>
<protein>
    <recommendedName>
        <fullName evidence="7">Holliday junction resolvase</fullName>
    </recommendedName>
</protein>
<dbReference type="GO" id="GO:0006281">
    <property type="term" value="P:DNA repair"/>
    <property type="evidence" value="ECO:0007669"/>
    <property type="project" value="InterPro"/>
</dbReference>
<dbReference type="RefSeq" id="WP_004016745.1">
    <property type="nucleotide sequence ID" value="NZ_JABCUO010000005.1"/>
</dbReference>
<evidence type="ECO:0000313" key="6">
    <source>
        <dbReference type="Proteomes" id="UP000582487"/>
    </source>
</evidence>
<gene>
    <name evidence="2" type="ORF">HHJ74_01255</name>
    <name evidence="3" type="ORF">HHJ77_02490</name>
    <name evidence="1" type="ORF">HHJ78_03455</name>
</gene>
<dbReference type="GO" id="GO:0006310">
    <property type="term" value="P:DNA recombination"/>
    <property type="evidence" value="ECO:0007669"/>
    <property type="project" value="InterPro"/>
</dbReference>
<evidence type="ECO:0000313" key="2">
    <source>
        <dbReference type="EMBL" id="NMW92346.1"/>
    </source>
</evidence>
<evidence type="ECO:0000313" key="3">
    <source>
        <dbReference type="EMBL" id="NMX02831.1"/>
    </source>
</evidence>
<dbReference type="Proteomes" id="UP000582487">
    <property type="component" value="Unassembled WGS sequence"/>
</dbReference>
<evidence type="ECO:0000313" key="4">
    <source>
        <dbReference type="Proteomes" id="UP000575397"/>
    </source>
</evidence>
<organism evidence="1 5">
    <name type="scientific">Mobiluncus mulieris</name>
    <dbReference type="NCBI Taxonomy" id="2052"/>
    <lineage>
        <taxon>Bacteria</taxon>
        <taxon>Bacillati</taxon>
        <taxon>Actinomycetota</taxon>
        <taxon>Actinomycetes</taxon>
        <taxon>Actinomycetales</taxon>
        <taxon>Actinomycetaceae</taxon>
        <taxon>Mobiluncus</taxon>
    </lineage>
</organism>
<dbReference type="Gene3D" id="3.30.1330.70">
    <property type="entry name" value="Holliday junction resolvase RusA"/>
    <property type="match status" value="1"/>
</dbReference>